<comment type="subcellular location">
    <subcellularLocation>
        <location evidence="1">Late endosome membrane</location>
        <topology evidence="1">Multi-pass membrane protein</topology>
    </subcellularLocation>
    <subcellularLocation>
        <location evidence="2">Lysosome membrane</location>
        <topology evidence="2">Multi-pass membrane protein</topology>
    </subcellularLocation>
</comment>
<evidence type="ECO:0000256" key="4">
    <source>
        <dbReference type="ARBA" id="ARBA00022692"/>
    </source>
</evidence>
<feature type="transmembrane region" description="Helical" evidence="15">
    <location>
        <begin position="97"/>
        <end position="116"/>
    </location>
</feature>
<evidence type="ECO:0000256" key="15">
    <source>
        <dbReference type="SAM" id="Phobius"/>
    </source>
</evidence>
<comment type="similarity">
    <text evidence="14">Belongs to the amino acid/polyamine transporter 2 family. SLC38A9 subfamily.</text>
</comment>
<dbReference type="PANTHER" id="PTHR22950:SF244">
    <property type="entry name" value="NEUTRAL AMINO ACID TRANSPORTER 9"/>
    <property type="match status" value="1"/>
</dbReference>
<feature type="transmembrane region" description="Helical" evidence="15">
    <location>
        <begin position="229"/>
        <end position="251"/>
    </location>
</feature>
<keyword evidence="12" id="KW-0325">Glycoprotein</keyword>
<evidence type="ECO:0000256" key="2">
    <source>
        <dbReference type="ARBA" id="ARBA00004155"/>
    </source>
</evidence>
<evidence type="ECO:0000256" key="12">
    <source>
        <dbReference type="ARBA" id="ARBA00023180"/>
    </source>
</evidence>
<keyword evidence="11" id="KW-1015">Disulfide bond</keyword>
<evidence type="ECO:0000259" key="16">
    <source>
        <dbReference type="Pfam" id="PF01490"/>
    </source>
</evidence>
<evidence type="ECO:0000256" key="10">
    <source>
        <dbReference type="ARBA" id="ARBA00023136"/>
    </source>
</evidence>
<dbReference type="EMBL" id="MTYJ01000208">
    <property type="protein sequence ID" value="OWA50933.1"/>
    <property type="molecule type" value="Genomic_DNA"/>
</dbReference>
<keyword evidence="5" id="KW-0479">Metal-binding</keyword>
<keyword evidence="4 15" id="KW-0812">Transmembrane</keyword>
<proteinExistence type="inferred from homology"/>
<keyword evidence="9" id="KW-0915">Sodium</keyword>
<comment type="caution">
    <text evidence="17">The sequence shown here is derived from an EMBL/GenBank/DDBJ whole genome shotgun (WGS) entry which is preliminary data.</text>
</comment>
<evidence type="ECO:0000256" key="9">
    <source>
        <dbReference type="ARBA" id="ARBA00023053"/>
    </source>
</evidence>
<feature type="domain" description="Amino acid transporter transmembrane" evidence="16">
    <location>
        <begin position="14"/>
        <end position="423"/>
    </location>
</feature>
<gene>
    <name evidence="17" type="ORF">BV898_15434</name>
</gene>
<feature type="transmembrane region" description="Helical" evidence="15">
    <location>
        <begin position="349"/>
        <end position="369"/>
    </location>
</feature>
<accession>A0A9X6NE04</accession>
<feature type="transmembrane region" description="Helical" evidence="15">
    <location>
        <begin position="263"/>
        <end position="285"/>
    </location>
</feature>
<dbReference type="GO" id="GO:0046872">
    <property type="term" value="F:metal ion binding"/>
    <property type="evidence" value="ECO:0007669"/>
    <property type="project" value="UniProtKB-KW"/>
</dbReference>
<protein>
    <submittedName>
        <fullName evidence="17">Sodium-coupled neutral amino acid transporter 9</fullName>
    </submittedName>
</protein>
<dbReference type="Pfam" id="PF01490">
    <property type="entry name" value="Aa_trans"/>
    <property type="match status" value="1"/>
</dbReference>
<dbReference type="GO" id="GO:0015179">
    <property type="term" value="F:L-amino acid transmembrane transporter activity"/>
    <property type="evidence" value="ECO:0007669"/>
    <property type="project" value="TreeGrafter"/>
</dbReference>
<dbReference type="AlphaFoldDB" id="A0A9X6NE04"/>
<organism evidence="17 18">
    <name type="scientific">Hypsibius exemplaris</name>
    <name type="common">Freshwater tardigrade</name>
    <dbReference type="NCBI Taxonomy" id="2072580"/>
    <lineage>
        <taxon>Eukaryota</taxon>
        <taxon>Metazoa</taxon>
        <taxon>Ecdysozoa</taxon>
        <taxon>Tardigrada</taxon>
        <taxon>Eutardigrada</taxon>
        <taxon>Parachela</taxon>
        <taxon>Hypsibioidea</taxon>
        <taxon>Hypsibiidae</taxon>
        <taxon>Hypsibius</taxon>
    </lineage>
</organism>
<keyword evidence="6" id="KW-0967">Endosome</keyword>
<evidence type="ECO:0000256" key="7">
    <source>
        <dbReference type="ARBA" id="ARBA00022970"/>
    </source>
</evidence>
<keyword evidence="18" id="KW-1185">Reference proteome</keyword>
<evidence type="ECO:0000313" key="17">
    <source>
        <dbReference type="EMBL" id="OWA50933.1"/>
    </source>
</evidence>
<evidence type="ECO:0000256" key="13">
    <source>
        <dbReference type="ARBA" id="ARBA00023228"/>
    </source>
</evidence>
<keyword evidence="8 15" id="KW-1133">Transmembrane helix</keyword>
<evidence type="ECO:0000256" key="3">
    <source>
        <dbReference type="ARBA" id="ARBA00022448"/>
    </source>
</evidence>
<feature type="transmembrane region" description="Helical" evidence="15">
    <location>
        <begin position="192"/>
        <end position="209"/>
    </location>
</feature>
<keyword evidence="13" id="KW-0458">Lysosome</keyword>
<dbReference type="OrthoDB" id="294730at2759"/>
<evidence type="ECO:0000256" key="14">
    <source>
        <dbReference type="ARBA" id="ARBA00038442"/>
    </source>
</evidence>
<dbReference type="Proteomes" id="UP000192578">
    <property type="component" value="Unassembled WGS sequence"/>
</dbReference>
<evidence type="ECO:0000256" key="1">
    <source>
        <dbReference type="ARBA" id="ARBA00004107"/>
    </source>
</evidence>
<feature type="transmembrane region" description="Helical" evidence="15">
    <location>
        <begin position="12"/>
        <end position="36"/>
    </location>
</feature>
<dbReference type="GO" id="GO:0031902">
    <property type="term" value="C:late endosome membrane"/>
    <property type="evidence" value="ECO:0007669"/>
    <property type="project" value="UniProtKB-SubCell"/>
</dbReference>
<feature type="transmembrane region" description="Helical" evidence="15">
    <location>
        <begin position="305"/>
        <end position="328"/>
    </location>
</feature>
<feature type="transmembrane region" description="Helical" evidence="15">
    <location>
        <begin position="160"/>
        <end position="180"/>
    </location>
</feature>
<dbReference type="InterPro" id="IPR013057">
    <property type="entry name" value="AA_transpt_TM"/>
</dbReference>
<dbReference type="PANTHER" id="PTHR22950">
    <property type="entry name" value="AMINO ACID TRANSPORTER"/>
    <property type="match status" value="1"/>
</dbReference>
<keyword evidence="3" id="KW-0813">Transport</keyword>
<feature type="transmembrane region" description="Helical" evidence="15">
    <location>
        <begin position="375"/>
        <end position="396"/>
    </location>
</feature>
<evidence type="ECO:0000256" key="8">
    <source>
        <dbReference type="ARBA" id="ARBA00022989"/>
    </source>
</evidence>
<dbReference type="GO" id="GO:0005765">
    <property type="term" value="C:lysosomal membrane"/>
    <property type="evidence" value="ECO:0007669"/>
    <property type="project" value="UniProtKB-SubCell"/>
</dbReference>
<evidence type="ECO:0000256" key="5">
    <source>
        <dbReference type="ARBA" id="ARBA00022723"/>
    </source>
</evidence>
<evidence type="ECO:0000256" key="6">
    <source>
        <dbReference type="ARBA" id="ARBA00022753"/>
    </source>
</evidence>
<name>A0A9X6NE04_HYPEX</name>
<keyword evidence="7" id="KW-0029">Amino-acid transport</keyword>
<reference evidence="18" key="1">
    <citation type="submission" date="2017-01" db="EMBL/GenBank/DDBJ databases">
        <title>Comparative genomics of anhydrobiosis in the tardigrade Hypsibius dujardini.</title>
        <authorList>
            <person name="Yoshida Y."/>
            <person name="Koutsovoulos G."/>
            <person name="Laetsch D."/>
            <person name="Stevens L."/>
            <person name="Kumar S."/>
            <person name="Horikawa D."/>
            <person name="Ishino K."/>
            <person name="Komine S."/>
            <person name="Tomita M."/>
            <person name="Blaxter M."/>
            <person name="Arakawa K."/>
        </authorList>
    </citation>
    <scope>NUCLEOTIDE SEQUENCE [LARGE SCALE GENOMIC DNA]</scope>
    <source>
        <strain evidence="18">Z151</strain>
    </source>
</reference>
<evidence type="ECO:0000256" key="11">
    <source>
        <dbReference type="ARBA" id="ARBA00023157"/>
    </source>
</evidence>
<keyword evidence="10 15" id="KW-0472">Membrane</keyword>
<feature type="transmembrane region" description="Helical" evidence="15">
    <location>
        <begin position="42"/>
        <end position="62"/>
    </location>
</feature>
<feature type="transmembrane region" description="Helical" evidence="15">
    <location>
        <begin position="408"/>
        <end position="427"/>
    </location>
</feature>
<evidence type="ECO:0000313" key="18">
    <source>
        <dbReference type="Proteomes" id="UP000192578"/>
    </source>
</evidence>
<sequence>MASGDGGPYQRTVITIFSLWNTMMGTTLLAIPWTIAQAGFTLGIFLTLFMAALDFYTCSLIVRMAQAMREKQIDNKVQVVEFSDVCRYFVGPKFAKATTIISLITLLTAAIAYWILMSGFLFEIGVSIREFSADNATAFNIPQLNSSISATPKLTAFDSIWTKKITPLLLVAVVFPLTLFKTPTFFTKLNSAGVVSIFYVIALVAVKAAEWGLNFNFCKDPTLKDFSLRFPALTGTMTLGFFLHNAVIAMLNPSNPATRIRDLGIGYILVLITYLYIGLGIFMTFPQNKGTIEDNFLKNFPSSDVVAFVARCGLLLQMITTFPLLIYITRLQFVRSLLGKDDTLLFWRILLGAVIITIGVLMAIFFPNLGTVLRISGSLSGLAFAFTLPCVVYLAYLRREGKATHSVVWSHVLIIAFGFVNFLLQFLI</sequence>